<sequence>MTQLQQVLNLLNSDKEDRAKIIEQQADSARYLNELNTWLETFVNHGTSQIESVAGGMQQLCSELGASKTTRDDGQVVKNDGLLADIRQMLVENKGRDVNVAALHDSVNGLVAARTVDQDTISGMIEQQRHDQEQMLRNLAHELSDDIRGERLRFVEAMKEATTINVQIHVEEFKKELTREVMLMTQDVDRLHKERQGLEQHIADLFAFYAKQKQVGPGEVST</sequence>
<reference evidence="1" key="1">
    <citation type="journal article" date="2021" name="Environ. Microbiol.">
        <title>Gene family expansions and transcriptome signatures uncover fungal adaptations to wood decay.</title>
        <authorList>
            <person name="Hage H."/>
            <person name="Miyauchi S."/>
            <person name="Viragh M."/>
            <person name="Drula E."/>
            <person name="Min B."/>
            <person name="Chaduli D."/>
            <person name="Navarro D."/>
            <person name="Favel A."/>
            <person name="Norest M."/>
            <person name="Lesage-Meessen L."/>
            <person name="Balint B."/>
            <person name="Merenyi Z."/>
            <person name="de Eugenio L."/>
            <person name="Morin E."/>
            <person name="Martinez A.T."/>
            <person name="Baldrian P."/>
            <person name="Stursova M."/>
            <person name="Martinez M.J."/>
            <person name="Novotny C."/>
            <person name="Magnuson J.K."/>
            <person name="Spatafora J.W."/>
            <person name="Maurice S."/>
            <person name="Pangilinan J."/>
            <person name="Andreopoulos W."/>
            <person name="LaButti K."/>
            <person name="Hundley H."/>
            <person name="Na H."/>
            <person name="Kuo A."/>
            <person name="Barry K."/>
            <person name="Lipzen A."/>
            <person name="Henrissat B."/>
            <person name="Riley R."/>
            <person name="Ahrendt S."/>
            <person name="Nagy L.G."/>
            <person name="Grigoriev I.V."/>
            <person name="Martin F."/>
            <person name="Rosso M.N."/>
        </authorList>
    </citation>
    <scope>NUCLEOTIDE SEQUENCE</scope>
    <source>
        <strain evidence="1">CBS 384.51</strain>
    </source>
</reference>
<organism evidence="1 2">
    <name type="scientific">Irpex rosettiformis</name>
    <dbReference type="NCBI Taxonomy" id="378272"/>
    <lineage>
        <taxon>Eukaryota</taxon>
        <taxon>Fungi</taxon>
        <taxon>Dikarya</taxon>
        <taxon>Basidiomycota</taxon>
        <taxon>Agaricomycotina</taxon>
        <taxon>Agaricomycetes</taxon>
        <taxon>Polyporales</taxon>
        <taxon>Irpicaceae</taxon>
        <taxon>Irpex</taxon>
    </lineage>
</organism>
<proteinExistence type="predicted"/>
<accession>A0ACB8TTC3</accession>
<keyword evidence="2" id="KW-1185">Reference proteome</keyword>
<dbReference type="EMBL" id="MU274934">
    <property type="protein sequence ID" value="KAI0085181.1"/>
    <property type="molecule type" value="Genomic_DNA"/>
</dbReference>
<evidence type="ECO:0000313" key="2">
    <source>
        <dbReference type="Proteomes" id="UP001055072"/>
    </source>
</evidence>
<evidence type="ECO:0000313" key="1">
    <source>
        <dbReference type="EMBL" id="KAI0085181.1"/>
    </source>
</evidence>
<name>A0ACB8TTC3_9APHY</name>
<gene>
    <name evidence="1" type="ORF">BDY19DRAFT_897093</name>
</gene>
<dbReference type="Proteomes" id="UP001055072">
    <property type="component" value="Unassembled WGS sequence"/>
</dbReference>
<comment type="caution">
    <text evidence="1">The sequence shown here is derived from an EMBL/GenBank/DDBJ whole genome shotgun (WGS) entry which is preliminary data.</text>
</comment>
<protein>
    <submittedName>
        <fullName evidence="1">Uncharacterized protein</fullName>
    </submittedName>
</protein>